<organism evidence="5 6">
    <name type="scientific">Noviherbaspirillum cavernae</name>
    <dbReference type="NCBI Taxonomy" id="2320862"/>
    <lineage>
        <taxon>Bacteria</taxon>
        <taxon>Pseudomonadati</taxon>
        <taxon>Pseudomonadota</taxon>
        <taxon>Betaproteobacteria</taxon>
        <taxon>Burkholderiales</taxon>
        <taxon>Oxalobacteraceae</taxon>
        <taxon>Noviherbaspirillum</taxon>
    </lineage>
</organism>
<name>A0A418X126_9BURK</name>
<keyword evidence="6" id="KW-1185">Reference proteome</keyword>
<evidence type="ECO:0000313" key="5">
    <source>
        <dbReference type="EMBL" id="RJG06085.1"/>
    </source>
</evidence>
<feature type="signal peptide" evidence="3">
    <location>
        <begin position="1"/>
        <end position="18"/>
    </location>
</feature>
<evidence type="ECO:0000256" key="2">
    <source>
        <dbReference type="ARBA" id="ARBA00022729"/>
    </source>
</evidence>
<dbReference type="OrthoDB" id="5289062at2"/>
<evidence type="ECO:0000259" key="4">
    <source>
        <dbReference type="Pfam" id="PF13458"/>
    </source>
</evidence>
<dbReference type="SUPFAM" id="SSF53822">
    <property type="entry name" value="Periplasmic binding protein-like I"/>
    <property type="match status" value="1"/>
</dbReference>
<dbReference type="InterPro" id="IPR028082">
    <property type="entry name" value="Peripla_BP_I"/>
</dbReference>
<dbReference type="PANTHER" id="PTHR30483">
    <property type="entry name" value="LEUCINE-SPECIFIC-BINDING PROTEIN"/>
    <property type="match status" value="1"/>
</dbReference>
<evidence type="ECO:0000313" key="6">
    <source>
        <dbReference type="Proteomes" id="UP000285190"/>
    </source>
</evidence>
<dbReference type="Proteomes" id="UP000285190">
    <property type="component" value="Unassembled WGS sequence"/>
</dbReference>
<gene>
    <name evidence="5" type="ORF">D3870_08760</name>
</gene>
<dbReference type="InterPro" id="IPR051010">
    <property type="entry name" value="BCAA_transport"/>
</dbReference>
<proteinExistence type="inferred from homology"/>
<dbReference type="CDD" id="cd06329">
    <property type="entry name" value="PBP1_SBP-like"/>
    <property type="match status" value="1"/>
</dbReference>
<dbReference type="RefSeq" id="WP_119738342.1">
    <property type="nucleotide sequence ID" value="NZ_QYUN01000002.1"/>
</dbReference>
<dbReference type="Gene3D" id="3.40.50.2300">
    <property type="match status" value="2"/>
</dbReference>
<feature type="domain" description="Leucine-binding protein" evidence="4">
    <location>
        <begin position="21"/>
        <end position="377"/>
    </location>
</feature>
<dbReference type="InterPro" id="IPR028081">
    <property type="entry name" value="Leu-bd"/>
</dbReference>
<accession>A0A418X126</accession>
<sequence length="418" mass="45548">MKRLFLALSFLACSIAYSAEPIRIGMIEGFSGPFANAGQAVIRNLQLAIENVNARGGVKLPDGAHPLALVTYDSKQGVEEALIGLRQMTDQRIGVVVQGNSSAVAAALIDAVEKHNARVPDQRVLFLNYSAVDPTLTNEKCSFWHFRFDANADMRMHALTEVIKTDASAKRVYLIGQDYSFGQQVAKVARSQLAAKRPDVVIAGDELHPIGKIKDFTPYITKIKASGADTVITGNWGNDLTLLVKAAREGGLNVKFYTFYGNGLGAPAAIGDAGVGRVRAVAEWHPNAGQGVKNSASDAFYKAFRQRYPSPEDDYVHMRMHLMIEMLATAIEKAQSTEAAKVAKAMEGARYQNAFHEASMRATDHQLIQPLYVSVMQKIADGAIRFDNEGSGYGFKTERYIPAAATALPTSCRMRRSD</sequence>
<protein>
    <submittedName>
        <fullName evidence="5">Branched-chain amino acid ABC transporter substrate-binding protein</fullName>
    </submittedName>
</protein>
<comment type="similarity">
    <text evidence="1">Belongs to the leucine-binding protein family.</text>
</comment>
<feature type="chain" id="PRO_5019478157" evidence="3">
    <location>
        <begin position="19"/>
        <end position="418"/>
    </location>
</feature>
<reference evidence="5 6" key="1">
    <citation type="submission" date="2018-09" db="EMBL/GenBank/DDBJ databases">
        <authorList>
            <person name="Zhu H."/>
        </authorList>
    </citation>
    <scope>NUCLEOTIDE SEQUENCE [LARGE SCALE GENOMIC DNA]</scope>
    <source>
        <strain evidence="5 6">K2R10-39</strain>
    </source>
</reference>
<keyword evidence="2 3" id="KW-0732">Signal</keyword>
<evidence type="ECO:0000256" key="3">
    <source>
        <dbReference type="SAM" id="SignalP"/>
    </source>
</evidence>
<dbReference type="Pfam" id="PF13458">
    <property type="entry name" value="Peripla_BP_6"/>
    <property type="match status" value="1"/>
</dbReference>
<comment type="caution">
    <text evidence="5">The sequence shown here is derived from an EMBL/GenBank/DDBJ whole genome shotgun (WGS) entry which is preliminary data.</text>
</comment>
<dbReference type="EMBL" id="QYUN01000002">
    <property type="protein sequence ID" value="RJG06085.1"/>
    <property type="molecule type" value="Genomic_DNA"/>
</dbReference>
<evidence type="ECO:0000256" key="1">
    <source>
        <dbReference type="ARBA" id="ARBA00010062"/>
    </source>
</evidence>
<dbReference type="AlphaFoldDB" id="A0A418X126"/>